<dbReference type="InterPro" id="IPR051158">
    <property type="entry name" value="Metallophosphoesterase_sf"/>
</dbReference>
<dbReference type="PANTHER" id="PTHR31302:SF25">
    <property type="entry name" value="PHOSPHOESTERASE"/>
    <property type="match status" value="1"/>
</dbReference>
<dbReference type="GO" id="GO:0008758">
    <property type="term" value="F:UDP-2,3-diacylglucosamine hydrolase activity"/>
    <property type="evidence" value="ECO:0007669"/>
    <property type="project" value="TreeGrafter"/>
</dbReference>
<reference evidence="2" key="1">
    <citation type="submission" date="2021-02" db="EMBL/GenBank/DDBJ databases">
        <title>Abyssanaerobacter marinus gen.nov., sp., nov, anaerobic bacterium isolated from the Onnuri vent field of Indian Ocean and suggestion of Mogibacteriaceae fam. nov., and proposal of reclassification of ambiguous this family's genus member.</title>
        <authorList>
            <person name="Kim Y.J."/>
            <person name="Yang J.-A."/>
        </authorList>
    </citation>
    <scope>NUCLEOTIDE SEQUENCE</scope>
    <source>
        <strain evidence="2">DSM 2634</strain>
    </source>
</reference>
<dbReference type="GO" id="GO:0016020">
    <property type="term" value="C:membrane"/>
    <property type="evidence" value="ECO:0007669"/>
    <property type="project" value="GOC"/>
</dbReference>
<dbReference type="CDD" id="cd07385">
    <property type="entry name" value="MPP_YkuE_C"/>
    <property type="match status" value="1"/>
</dbReference>
<dbReference type="GO" id="GO:0009245">
    <property type="term" value="P:lipid A biosynthetic process"/>
    <property type="evidence" value="ECO:0007669"/>
    <property type="project" value="TreeGrafter"/>
</dbReference>
<dbReference type="SUPFAM" id="SSF56300">
    <property type="entry name" value="Metallo-dependent phosphatases"/>
    <property type="match status" value="1"/>
</dbReference>
<keyword evidence="3" id="KW-1185">Reference proteome</keyword>
<organism evidence="2 3">
    <name type="scientific">Clostridium aminobutyricum</name>
    <dbReference type="NCBI Taxonomy" id="33953"/>
    <lineage>
        <taxon>Bacteria</taxon>
        <taxon>Bacillati</taxon>
        <taxon>Bacillota</taxon>
        <taxon>Clostridia</taxon>
        <taxon>Eubacteriales</taxon>
        <taxon>Clostridiaceae</taxon>
        <taxon>Clostridium</taxon>
    </lineage>
</organism>
<evidence type="ECO:0000313" key="2">
    <source>
        <dbReference type="EMBL" id="MBN7771955.1"/>
    </source>
</evidence>
<feature type="domain" description="Calcineurin-like phosphoesterase" evidence="1">
    <location>
        <begin position="53"/>
        <end position="216"/>
    </location>
</feature>
<dbReference type="RefSeq" id="WP_206580734.1">
    <property type="nucleotide sequence ID" value="NZ_JAFJZZ010000001.1"/>
</dbReference>
<dbReference type="InterPro" id="IPR029052">
    <property type="entry name" value="Metallo-depent_PP-like"/>
</dbReference>
<proteinExistence type="predicted"/>
<dbReference type="Proteomes" id="UP000664545">
    <property type="component" value="Unassembled WGS sequence"/>
</dbReference>
<name>A0A939IFV3_CLOAM</name>
<dbReference type="InterPro" id="IPR004843">
    <property type="entry name" value="Calcineurin-like_PHP"/>
</dbReference>
<sequence>MFKFIKYFFNLLILFIILIGIGVAYARYVEPYHLKTINLTLDAKQLTSNESGLKIAIFSDTHFSDWYTVDDFQNVVSIIDGSSPDMIFFAGDLIDYYDQYTGDIDEIINSLSGLKAPLGKFAVYGNHDYGGGAEWKYEGIMTQAGFTVLKDEYVPFDQLHLALIGIDDIVIGSGNPEMASWGREDYYNIILCHEPDVVDQMLDYNTNLMISGHTHGGQINLPGYTDKFLPPYGEHYVKGLFEFDNKASTQLYVTSGVGMTKLPFRFMAPPDVTFITLRP</sequence>
<evidence type="ECO:0000259" key="1">
    <source>
        <dbReference type="Pfam" id="PF00149"/>
    </source>
</evidence>
<accession>A0A939IFV3</accession>
<dbReference type="AlphaFoldDB" id="A0A939IFV3"/>
<gene>
    <name evidence="2" type="ORF">JYB65_01080</name>
</gene>
<dbReference type="Pfam" id="PF00149">
    <property type="entry name" value="Metallophos"/>
    <property type="match status" value="1"/>
</dbReference>
<dbReference type="EMBL" id="JAFJZZ010000001">
    <property type="protein sequence ID" value="MBN7771955.1"/>
    <property type="molecule type" value="Genomic_DNA"/>
</dbReference>
<comment type="caution">
    <text evidence="2">The sequence shown here is derived from an EMBL/GenBank/DDBJ whole genome shotgun (WGS) entry which is preliminary data.</text>
</comment>
<protein>
    <submittedName>
        <fullName evidence="2">Metallophosphoesterase</fullName>
    </submittedName>
</protein>
<dbReference type="PANTHER" id="PTHR31302">
    <property type="entry name" value="TRANSMEMBRANE PROTEIN WITH METALLOPHOSPHOESTERASE DOMAIN-RELATED"/>
    <property type="match status" value="1"/>
</dbReference>
<dbReference type="Gene3D" id="3.60.21.10">
    <property type="match status" value="1"/>
</dbReference>
<evidence type="ECO:0000313" key="3">
    <source>
        <dbReference type="Proteomes" id="UP000664545"/>
    </source>
</evidence>